<dbReference type="InterPro" id="IPR023801">
    <property type="entry name" value="His_deacetylse_dom"/>
</dbReference>
<dbReference type="InterPro" id="IPR037138">
    <property type="entry name" value="His_deacetylse_dom_sf"/>
</dbReference>
<dbReference type="SUPFAM" id="SSF52768">
    <property type="entry name" value="Arginase/deacetylase"/>
    <property type="match status" value="1"/>
</dbReference>
<evidence type="ECO:0000313" key="3">
    <source>
        <dbReference type="EMBL" id="RFO97848.1"/>
    </source>
</evidence>
<organism evidence="3 4">
    <name type="scientific">Rhodoferax lacus</name>
    <dbReference type="NCBI Taxonomy" id="2184758"/>
    <lineage>
        <taxon>Bacteria</taxon>
        <taxon>Pseudomonadati</taxon>
        <taxon>Pseudomonadota</taxon>
        <taxon>Betaproteobacteria</taxon>
        <taxon>Burkholderiales</taxon>
        <taxon>Comamonadaceae</taxon>
        <taxon>Rhodoferax</taxon>
    </lineage>
</organism>
<keyword evidence="4" id="KW-1185">Reference proteome</keyword>
<dbReference type="Proteomes" id="UP000260665">
    <property type="component" value="Unassembled WGS sequence"/>
</dbReference>
<dbReference type="EMBL" id="QFZK01000002">
    <property type="protein sequence ID" value="RFO97848.1"/>
    <property type="molecule type" value="Genomic_DNA"/>
</dbReference>
<dbReference type="Gene3D" id="3.40.800.20">
    <property type="entry name" value="Histone deacetylase domain"/>
    <property type="match status" value="1"/>
</dbReference>
<dbReference type="PANTHER" id="PTHR10625">
    <property type="entry name" value="HISTONE DEACETYLASE HDAC1-RELATED"/>
    <property type="match status" value="1"/>
</dbReference>
<sequence>MIGPFFYDPLMSLDDVDSFSKSASKPRRFMELMDHHYRTSPRALVVPVTQADLYRVHDKHFVDGVFGGSVQNGFHNFDQRVPQACLWTCGAMVSAALHAPYRQMPVCVPASGFHHAGYDFAEGYCTFNGLTLAADAFVQANPGAKVAILDLDFHFGNGTDHILTSLPELQRNVLHLTSGLYFHPEDDPDEFFLWLEECVEEINAFKPDLLLYQAGADMHKDDPLGGILDNAQMEQRDLTVFRKLLYPTVWNLAGGYQPGDDMHSNPVLQLHRMTVGASNKSGAARMKIKERDRP</sequence>
<proteinExistence type="inferred from homology"/>
<dbReference type="InterPro" id="IPR000286">
    <property type="entry name" value="HDACs"/>
</dbReference>
<dbReference type="InterPro" id="IPR023696">
    <property type="entry name" value="Ureohydrolase_dom_sf"/>
</dbReference>
<dbReference type="RefSeq" id="WP_117174219.1">
    <property type="nucleotide sequence ID" value="NZ_QFZK01000002.1"/>
</dbReference>
<dbReference type="GO" id="GO:0004407">
    <property type="term" value="F:histone deacetylase activity"/>
    <property type="evidence" value="ECO:0007669"/>
    <property type="project" value="TreeGrafter"/>
</dbReference>
<dbReference type="PRINTS" id="PR01270">
    <property type="entry name" value="HDASUPER"/>
</dbReference>
<reference evidence="3 4" key="1">
    <citation type="submission" date="2018-05" db="EMBL/GenBank/DDBJ databases">
        <title>Rhodoferax soyangensis sp.nov., isolated from an oligotrophic freshwater lake.</title>
        <authorList>
            <person name="Park M."/>
        </authorList>
    </citation>
    <scope>NUCLEOTIDE SEQUENCE [LARGE SCALE GENOMIC DNA]</scope>
    <source>
        <strain evidence="3 4">IMCC26218</strain>
    </source>
</reference>
<comment type="caution">
    <text evidence="3">The sequence shown here is derived from an EMBL/GenBank/DDBJ whole genome shotgun (WGS) entry which is preliminary data.</text>
</comment>
<protein>
    <recommendedName>
        <fullName evidence="2">Histone deacetylase domain-containing protein</fullName>
    </recommendedName>
</protein>
<dbReference type="AlphaFoldDB" id="A0A3E1REQ1"/>
<feature type="domain" description="Histone deacetylase" evidence="2">
    <location>
        <begin position="45"/>
        <end position="185"/>
    </location>
</feature>
<dbReference type="GO" id="GO:0040029">
    <property type="term" value="P:epigenetic regulation of gene expression"/>
    <property type="evidence" value="ECO:0007669"/>
    <property type="project" value="TreeGrafter"/>
</dbReference>
<evidence type="ECO:0000256" key="1">
    <source>
        <dbReference type="ARBA" id="ARBA00005947"/>
    </source>
</evidence>
<evidence type="ECO:0000313" key="4">
    <source>
        <dbReference type="Proteomes" id="UP000260665"/>
    </source>
</evidence>
<evidence type="ECO:0000259" key="2">
    <source>
        <dbReference type="Pfam" id="PF00850"/>
    </source>
</evidence>
<comment type="similarity">
    <text evidence="1">Belongs to the histone deacetylase family.</text>
</comment>
<accession>A0A3E1REQ1</accession>
<gene>
    <name evidence="3" type="ORF">DIC66_03725</name>
</gene>
<name>A0A3E1REQ1_9BURK</name>
<dbReference type="Pfam" id="PF00850">
    <property type="entry name" value="Hist_deacetyl"/>
    <property type="match status" value="1"/>
</dbReference>